<name>A0A1J7IV30_9PEZI</name>
<sequence>MASSSSQELSPTYTSLSHLPCIRALHLNTTTCTAVLDLARAVKHDQEDSGQHVLLAAQTLAEAKTWSPILLSSSAWAKAAALRTQLISESDALIATVSAVNPSALYLYEKALVVQLHAGVAALKSFLTMERDCGLVIPLFEGNDLLVTAWDETRGDDVYRLQLADGKAFVMSGSSKLRVSGGDPLVAVVFCLAAGGGGEVSV</sequence>
<gene>
    <name evidence="1" type="ORF">CONLIGDRAFT_303042</name>
</gene>
<proteinExistence type="predicted"/>
<dbReference type="AlphaFoldDB" id="A0A1J7IV30"/>
<dbReference type="EMBL" id="KV875096">
    <property type="protein sequence ID" value="OIW31173.1"/>
    <property type="molecule type" value="Genomic_DNA"/>
</dbReference>
<organism evidence="1 2">
    <name type="scientific">Coniochaeta ligniaria NRRL 30616</name>
    <dbReference type="NCBI Taxonomy" id="1408157"/>
    <lineage>
        <taxon>Eukaryota</taxon>
        <taxon>Fungi</taxon>
        <taxon>Dikarya</taxon>
        <taxon>Ascomycota</taxon>
        <taxon>Pezizomycotina</taxon>
        <taxon>Sordariomycetes</taxon>
        <taxon>Sordariomycetidae</taxon>
        <taxon>Coniochaetales</taxon>
        <taxon>Coniochaetaceae</taxon>
        <taxon>Coniochaeta</taxon>
    </lineage>
</organism>
<dbReference type="OrthoDB" id="5233150at2759"/>
<keyword evidence="2" id="KW-1185">Reference proteome</keyword>
<protein>
    <submittedName>
        <fullName evidence="1">Uncharacterized protein</fullName>
    </submittedName>
</protein>
<dbReference type="InParanoid" id="A0A1J7IV30"/>
<dbReference type="Proteomes" id="UP000182658">
    <property type="component" value="Unassembled WGS sequence"/>
</dbReference>
<evidence type="ECO:0000313" key="2">
    <source>
        <dbReference type="Proteomes" id="UP000182658"/>
    </source>
</evidence>
<accession>A0A1J7IV30</accession>
<reference evidence="1 2" key="1">
    <citation type="submission" date="2016-10" db="EMBL/GenBank/DDBJ databases">
        <title>Draft genome sequence of Coniochaeta ligniaria NRRL30616, a lignocellulolytic fungus for bioabatement of inhibitors in plant biomass hydrolysates.</title>
        <authorList>
            <consortium name="DOE Joint Genome Institute"/>
            <person name="Jimenez D.J."/>
            <person name="Hector R.E."/>
            <person name="Riley R."/>
            <person name="Sun H."/>
            <person name="Grigoriev I.V."/>
            <person name="Van Elsas J.D."/>
            <person name="Nichols N.N."/>
        </authorList>
    </citation>
    <scope>NUCLEOTIDE SEQUENCE [LARGE SCALE GENOMIC DNA]</scope>
    <source>
        <strain evidence="1 2">NRRL 30616</strain>
    </source>
</reference>
<evidence type="ECO:0000313" key="1">
    <source>
        <dbReference type="EMBL" id="OIW31173.1"/>
    </source>
</evidence>